<dbReference type="InterPro" id="IPR040573">
    <property type="entry name" value="TSP_N"/>
</dbReference>
<dbReference type="Gene3D" id="3.30.750.44">
    <property type="match status" value="1"/>
</dbReference>
<dbReference type="GO" id="GO:0007165">
    <property type="term" value="P:signal transduction"/>
    <property type="evidence" value="ECO:0007669"/>
    <property type="project" value="TreeGrafter"/>
</dbReference>
<organism evidence="2">
    <name type="scientific">marine sediment metagenome</name>
    <dbReference type="NCBI Taxonomy" id="412755"/>
    <lineage>
        <taxon>unclassified sequences</taxon>
        <taxon>metagenomes</taxon>
        <taxon>ecological metagenomes</taxon>
    </lineage>
</organism>
<proteinExistence type="predicted"/>
<dbReference type="PANTHER" id="PTHR32060">
    <property type="entry name" value="TAIL-SPECIFIC PROTEASE"/>
    <property type="match status" value="1"/>
</dbReference>
<dbReference type="PROSITE" id="PS50106">
    <property type="entry name" value="PDZ"/>
    <property type="match status" value="1"/>
</dbReference>
<dbReference type="AlphaFoldDB" id="A0A0F9SLH8"/>
<dbReference type="SUPFAM" id="SSF50156">
    <property type="entry name" value="PDZ domain-like"/>
    <property type="match status" value="1"/>
</dbReference>
<dbReference type="Pfam" id="PF17804">
    <property type="entry name" value="TSP_NTD"/>
    <property type="match status" value="1"/>
</dbReference>
<reference evidence="2" key="1">
    <citation type="journal article" date="2015" name="Nature">
        <title>Complex archaea that bridge the gap between prokaryotes and eukaryotes.</title>
        <authorList>
            <person name="Spang A."/>
            <person name="Saw J.H."/>
            <person name="Jorgensen S.L."/>
            <person name="Zaremba-Niedzwiedzka K."/>
            <person name="Martijn J."/>
            <person name="Lind A.E."/>
            <person name="van Eijk R."/>
            <person name="Schleper C."/>
            <person name="Guy L."/>
            <person name="Ettema T.J."/>
        </authorList>
    </citation>
    <scope>NUCLEOTIDE SEQUENCE</scope>
</reference>
<comment type="caution">
    <text evidence="2">The sequence shown here is derived from an EMBL/GenBank/DDBJ whole genome shotgun (WGS) entry which is preliminary data.</text>
</comment>
<gene>
    <name evidence="2" type="ORF">LCGC14_0837210</name>
</gene>
<accession>A0A0F9SLH8</accession>
<sequence length="313" mass="34918">MTIAEKISVRHTPFKSARMGVCQALTIALLLSAPFGVHAKAAEPDKYTPVAPTIDQARANILIARQLQFTHFRDLSINDKLSGDVFDAYLSYLDGQKIYLTGSDVQTLGKVRSRLGSALKTGQLQPGFDIYNLVQQRVIERLHFALDTLDDGIENLNFNTHESILLDRSDAEWEPDKKALDELWMKRIKNAVLAQRLSGAEDDAITDTLKRRYEGQLKRAYQARSEDAFQAYMNAFTGMWDPHTSYFSPRTSENFNINMSLSLEGIGAVLQADNEYTKVVRLVPGGPASKQGQLKPADRIVSVAQEGEKPVNV</sequence>
<dbReference type="InterPro" id="IPR036034">
    <property type="entry name" value="PDZ_sf"/>
</dbReference>
<evidence type="ECO:0000313" key="2">
    <source>
        <dbReference type="EMBL" id="KKN30113.1"/>
    </source>
</evidence>
<dbReference type="GO" id="GO:0030288">
    <property type="term" value="C:outer membrane-bounded periplasmic space"/>
    <property type="evidence" value="ECO:0007669"/>
    <property type="project" value="TreeGrafter"/>
</dbReference>
<evidence type="ECO:0000259" key="1">
    <source>
        <dbReference type="PROSITE" id="PS50106"/>
    </source>
</evidence>
<dbReference type="PANTHER" id="PTHR32060:SF22">
    <property type="entry name" value="CARBOXYL-TERMINAL-PROCESSING PEPTIDASE 3, CHLOROPLASTIC"/>
    <property type="match status" value="1"/>
</dbReference>
<feature type="domain" description="PDZ" evidence="1">
    <location>
        <begin position="256"/>
        <end position="313"/>
    </location>
</feature>
<name>A0A0F9SLH8_9ZZZZ</name>
<dbReference type="EMBL" id="LAZR01002433">
    <property type="protein sequence ID" value="KKN30113.1"/>
    <property type="molecule type" value="Genomic_DNA"/>
</dbReference>
<protein>
    <recommendedName>
        <fullName evidence="1">PDZ domain-containing protein</fullName>
    </recommendedName>
</protein>
<dbReference type="GO" id="GO:0004175">
    <property type="term" value="F:endopeptidase activity"/>
    <property type="evidence" value="ECO:0007669"/>
    <property type="project" value="TreeGrafter"/>
</dbReference>
<dbReference type="InterPro" id="IPR001478">
    <property type="entry name" value="PDZ"/>
</dbReference>
<feature type="non-terminal residue" evidence="2">
    <location>
        <position position="313"/>
    </location>
</feature>
<dbReference type="Gene3D" id="2.30.42.10">
    <property type="match status" value="1"/>
</dbReference>